<reference evidence="4 5" key="1">
    <citation type="submission" date="2018-06" db="EMBL/GenBank/DDBJ databases">
        <authorList>
            <consortium name="Pathogen Informatics"/>
            <person name="Doyle S."/>
        </authorList>
    </citation>
    <scope>NUCLEOTIDE SEQUENCE [LARGE SCALE GENOMIC DNA]</scope>
    <source>
        <strain evidence="4 5">NCTC9935</strain>
    </source>
</reference>
<comment type="caution">
    <text evidence="3">Lacks conserved residue(s) required for the propagation of feature annotation.</text>
</comment>
<keyword evidence="5" id="KW-1185">Reference proteome</keyword>
<dbReference type="EMBL" id="UAPR01000003">
    <property type="protein sequence ID" value="SPT55662.1"/>
    <property type="molecule type" value="Genomic_DNA"/>
</dbReference>
<dbReference type="GO" id="GO:0005737">
    <property type="term" value="C:cytoplasm"/>
    <property type="evidence" value="ECO:0007669"/>
    <property type="project" value="UniProtKB-SubCell"/>
</dbReference>
<comment type="subcellular location">
    <subcellularLocation>
        <location evidence="3">Cytoplasm</location>
    </subcellularLocation>
</comment>
<gene>
    <name evidence="4" type="primary">maf</name>
    <name evidence="4" type="ORF">NCTC9935_01170</name>
</gene>
<keyword evidence="2 3" id="KW-0378">Hydrolase</keyword>
<dbReference type="STRING" id="1660.APY09_00225"/>
<accession>A0A2X0VP02</accession>
<comment type="cofactor">
    <cofactor evidence="1 3">
        <name>a divalent metal cation</name>
        <dbReference type="ChEBI" id="CHEBI:60240"/>
    </cofactor>
</comment>
<proteinExistence type="inferred from homology"/>
<dbReference type="HAMAP" id="MF_00528">
    <property type="entry name" value="Maf"/>
    <property type="match status" value="1"/>
</dbReference>
<dbReference type="OrthoDB" id="3527985at2"/>
<dbReference type="InterPro" id="IPR003697">
    <property type="entry name" value="Maf-like"/>
</dbReference>
<dbReference type="Pfam" id="PF02545">
    <property type="entry name" value="Maf"/>
    <property type="match status" value="1"/>
</dbReference>
<dbReference type="NCBIfam" id="TIGR00172">
    <property type="entry name" value="maf"/>
    <property type="match status" value="1"/>
</dbReference>
<comment type="similarity">
    <text evidence="3">Belongs to the Maf family.</text>
</comment>
<evidence type="ECO:0000313" key="4">
    <source>
        <dbReference type="EMBL" id="SPT55662.1"/>
    </source>
</evidence>
<dbReference type="CDD" id="cd00555">
    <property type="entry name" value="Maf"/>
    <property type="match status" value="1"/>
</dbReference>
<evidence type="ECO:0000256" key="2">
    <source>
        <dbReference type="ARBA" id="ARBA00022801"/>
    </source>
</evidence>
<dbReference type="EC" id="3.6.1.9" evidence="3"/>
<organism evidence="4 5">
    <name type="scientific">Schaalia odontolytica</name>
    <dbReference type="NCBI Taxonomy" id="1660"/>
    <lineage>
        <taxon>Bacteria</taxon>
        <taxon>Bacillati</taxon>
        <taxon>Actinomycetota</taxon>
        <taxon>Actinomycetes</taxon>
        <taxon>Actinomycetales</taxon>
        <taxon>Actinomycetaceae</taxon>
        <taxon>Schaalia</taxon>
    </lineage>
</organism>
<name>A0A2X0VP02_9ACTO</name>
<keyword evidence="3" id="KW-0546">Nucleotide metabolism</keyword>
<dbReference type="AlphaFoldDB" id="A0A2X0VP02"/>
<dbReference type="GO" id="GO:0047429">
    <property type="term" value="F:nucleoside triphosphate diphosphatase activity"/>
    <property type="evidence" value="ECO:0007669"/>
    <property type="project" value="UniProtKB-EC"/>
</dbReference>
<dbReference type="RefSeq" id="WP_111823703.1">
    <property type="nucleotide sequence ID" value="NZ_CBDERX010000077.1"/>
</dbReference>
<keyword evidence="3" id="KW-0963">Cytoplasm</keyword>
<dbReference type="PANTHER" id="PTHR43213">
    <property type="entry name" value="BIFUNCTIONAL DTTP/UTP PYROPHOSPHATASE/METHYLTRANSFERASE PROTEIN-RELATED"/>
    <property type="match status" value="1"/>
</dbReference>
<evidence type="ECO:0000256" key="1">
    <source>
        <dbReference type="ARBA" id="ARBA00001968"/>
    </source>
</evidence>
<sequence length="236" mass="24083">MRLVLASASPARRATLIAAGITPIVQVSTVDEDAVLAALPGGRAFSGGTTTPADEVAALAAAKCGDVCKALSAPGAHAELPESQAVLVVGCDSMLEIDGQMLGKPHTPEVAHERIRAMRRTTAVLWTGHSVAILAPASSAQGVEPGGRVVTATVTCSASTQVHFGDISDAEIDAYVASGEPLHVAGSFTVDGLGGPFIEGVTGDYHSVVGISLPLLRSMASELGVFWPDLWDAPRP</sequence>
<dbReference type="GO" id="GO:0009117">
    <property type="term" value="P:nucleotide metabolic process"/>
    <property type="evidence" value="ECO:0007669"/>
    <property type="project" value="UniProtKB-KW"/>
</dbReference>
<comment type="function">
    <text evidence="3">Nucleoside triphosphate pyrophosphatase. May have a dual role in cell division arrest and in preventing the incorporation of modified nucleotides into cellular nucleic acids.</text>
</comment>
<dbReference type="GeneID" id="93758792"/>
<comment type="catalytic activity">
    <reaction evidence="3">
        <text>a ribonucleoside 5'-triphosphate + H2O = a ribonucleoside 5'-phosphate + diphosphate + H(+)</text>
        <dbReference type="Rhea" id="RHEA:23996"/>
        <dbReference type="ChEBI" id="CHEBI:15377"/>
        <dbReference type="ChEBI" id="CHEBI:15378"/>
        <dbReference type="ChEBI" id="CHEBI:33019"/>
        <dbReference type="ChEBI" id="CHEBI:58043"/>
        <dbReference type="ChEBI" id="CHEBI:61557"/>
        <dbReference type="EC" id="3.6.1.9"/>
    </reaction>
</comment>
<feature type="active site" description="Proton acceptor" evidence="3">
    <location>
        <position position="92"/>
    </location>
</feature>
<dbReference type="Gene3D" id="3.90.950.10">
    <property type="match status" value="1"/>
</dbReference>
<protein>
    <recommendedName>
        <fullName evidence="3">Nucleoside triphosphate pyrophosphatase</fullName>
        <ecNumber evidence="3">3.6.1.9</ecNumber>
    </recommendedName>
    <alternativeName>
        <fullName evidence="3">Nucleotide pyrophosphatase</fullName>
        <shortName evidence="3">Nucleotide PPase</shortName>
    </alternativeName>
</protein>
<dbReference type="PANTHER" id="PTHR43213:SF5">
    <property type="entry name" value="BIFUNCTIONAL DTTP_UTP PYROPHOSPHATASE_METHYLTRANSFERASE PROTEIN-RELATED"/>
    <property type="match status" value="1"/>
</dbReference>
<dbReference type="Proteomes" id="UP000250192">
    <property type="component" value="Unassembled WGS sequence"/>
</dbReference>
<evidence type="ECO:0000313" key="5">
    <source>
        <dbReference type="Proteomes" id="UP000250192"/>
    </source>
</evidence>
<dbReference type="InterPro" id="IPR029001">
    <property type="entry name" value="ITPase-like_fam"/>
</dbReference>
<comment type="catalytic activity">
    <reaction evidence="3">
        <text>a 2'-deoxyribonucleoside 5'-triphosphate + H2O = a 2'-deoxyribonucleoside 5'-phosphate + diphosphate + H(+)</text>
        <dbReference type="Rhea" id="RHEA:44644"/>
        <dbReference type="ChEBI" id="CHEBI:15377"/>
        <dbReference type="ChEBI" id="CHEBI:15378"/>
        <dbReference type="ChEBI" id="CHEBI:33019"/>
        <dbReference type="ChEBI" id="CHEBI:61560"/>
        <dbReference type="ChEBI" id="CHEBI:65317"/>
        <dbReference type="EC" id="3.6.1.9"/>
    </reaction>
</comment>
<evidence type="ECO:0000256" key="3">
    <source>
        <dbReference type="HAMAP-Rule" id="MF_00528"/>
    </source>
</evidence>
<dbReference type="SUPFAM" id="SSF52972">
    <property type="entry name" value="ITPase-like"/>
    <property type="match status" value="1"/>
</dbReference>
<dbReference type="PIRSF" id="PIRSF006305">
    <property type="entry name" value="Maf"/>
    <property type="match status" value="1"/>
</dbReference>